<comment type="subcellular location">
    <subcellularLocation>
        <location evidence="9">Cytoplasm</location>
    </subcellularLocation>
</comment>
<dbReference type="PATRIC" id="fig|1411021.3.peg.173"/>
<comment type="similarity">
    <text evidence="1 9 10">Belongs to the class-I aminoacyl-tRNA synthetase family.</text>
</comment>
<dbReference type="InterPro" id="IPR036695">
    <property type="entry name" value="Arg-tRNA-synth_N_sf"/>
</dbReference>
<dbReference type="Proteomes" id="UP000018874">
    <property type="component" value="Unassembled WGS sequence"/>
</dbReference>
<dbReference type="InterPro" id="IPR035684">
    <property type="entry name" value="ArgRS_core"/>
</dbReference>
<gene>
    <name evidence="9" type="primary">argS</name>
    <name evidence="13" type="ORF">T231_03040</name>
</gene>
<dbReference type="PANTHER" id="PTHR11956:SF5">
    <property type="entry name" value="ARGININE--TRNA LIGASE, CYTOPLASMIC"/>
    <property type="match status" value="1"/>
</dbReference>
<evidence type="ECO:0000259" key="11">
    <source>
        <dbReference type="SMART" id="SM00836"/>
    </source>
</evidence>
<evidence type="ECO:0000256" key="8">
    <source>
        <dbReference type="ARBA" id="ARBA00049339"/>
    </source>
</evidence>
<dbReference type="InterPro" id="IPR009080">
    <property type="entry name" value="tRNAsynth_Ia_anticodon-bd"/>
</dbReference>
<evidence type="ECO:0000256" key="1">
    <source>
        <dbReference type="ARBA" id="ARBA00005594"/>
    </source>
</evidence>
<evidence type="ECO:0000256" key="5">
    <source>
        <dbReference type="ARBA" id="ARBA00022840"/>
    </source>
</evidence>
<dbReference type="Gene3D" id="1.10.730.10">
    <property type="entry name" value="Isoleucyl-tRNA Synthetase, Domain 1"/>
    <property type="match status" value="1"/>
</dbReference>
<feature type="domain" description="DALR anticodon binding" evidence="11">
    <location>
        <begin position="482"/>
        <end position="601"/>
    </location>
</feature>
<evidence type="ECO:0000259" key="12">
    <source>
        <dbReference type="SMART" id="SM01016"/>
    </source>
</evidence>
<evidence type="ECO:0000313" key="13">
    <source>
        <dbReference type="EMBL" id="ETK10792.1"/>
    </source>
</evidence>
<dbReference type="Gene3D" id="3.30.1360.70">
    <property type="entry name" value="Arginyl tRNA synthetase N-terminal domain"/>
    <property type="match status" value="1"/>
</dbReference>
<comment type="caution">
    <text evidence="13">The sequence shown here is derived from an EMBL/GenBank/DDBJ whole genome shotgun (WGS) entry which is preliminary data.</text>
</comment>
<dbReference type="PROSITE" id="PS00178">
    <property type="entry name" value="AA_TRNA_LIGASE_I"/>
    <property type="match status" value="1"/>
</dbReference>
<dbReference type="Pfam" id="PF03485">
    <property type="entry name" value="Arg_tRNA_synt_N"/>
    <property type="match status" value="1"/>
</dbReference>
<reference evidence="13 14" key="1">
    <citation type="submission" date="2013-11" db="EMBL/GenBank/DDBJ databases">
        <title>Single cell genomics of uncultured Tannerella BU063 (oral taxon 286).</title>
        <authorList>
            <person name="Beall C.J."/>
            <person name="Campbell A.G."/>
            <person name="Griffen A.L."/>
            <person name="Podar M."/>
            <person name="Leys E.J."/>
        </authorList>
    </citation>
    <scope>NUCLEOTIDE SEQUENCE [LARGE SCALE GENOMIC DNA]</scope>
    <source>
        <strain evidence="13">Cell 6/7/9</strain>
    </source>
</reference>
<evidence type="ECO:0000256" key="3">
    <source>
        <dbReference type="ARBA" id="ARBA00022598"/>
    </source>
</evidence>
<dbReference type="InterPro" id="IPR001278">
    <property type="entry name" value="Arg-tRNA-ligase"/>
</dbReference>
<evidence type="ECO:0000256" key="4">
    <source>
        <dbReference type="ARBA" id="ARBA00022741"/>
    </source>
</evidence>
<evidence type="ECO:0000256" key="2">
    <source>
        <dbReference type="ARBA" id="ARBA00022490"/>
    </source>
</evidence>
<keyword evidence="6 9" id="KW-0648">Protein biosynthesis</keyword>
<proteinExistence type="inferred from homology"/>
<keyword evidence="4 9" id="KW-0547">Nucleotide-binding</keyword>
<accession>W2CWH9</accession>
<dbReference type="Gene3D" id="3.40.50.620">
    <property type="entry name" value="HUPs"/>
    <property type="match status" value="1"/>
</dbReference>
<dbReference type="GO" id="GO:0004814">
    <property type="term" value="F:arginine-tRNA ligase activity"/>
    <property type="evidence" value="ECO:0007669"/>
    <property type="project" value="UniProtKB-UniRule"/>
</dbReference>
<keyword evidence="7 9" id="KW-0030">Aminoacyl-tRNA synthetase</keyword>
<dbReference type="InterPro" id="IPR001412">
    <property type="entry name" value="aa-tRNA-synth_I_CS"/>
</dbReference>
<dbReference type="SUPFAM" id="SSF55190">
    <property type="entry name" value="Arginyl-tRNA synthetase (ArgRS), N-terminal 'additional' domain"/>
    <property type="match status" value="1"/>
</dbReference>
<evidence type="ECO:0000256" key="6">
    <source>
        <dbReference type="ARBA" id="ARBA00022917"/>
    </source>
</evidence>
<dbReference type="SMART" id="SM00836">
    <property type="entry name" value="DALR_1"/>
    <property type="match status" value="1"/>
</dbReference>
<dbReference type="SUPFAM" id="SSF47323">
    <property type="entry name" value="Anticodon-binding domain of a subclass of class I aminoacyl-tRNA synthetases"/>
    <property type="match status" value="1"/>
</dbReference>
<evidence type="ECO:0000313" key="14">
    <source>
        <dbReference type="Proteomes" id="UP000018874"/>
    </source>
</evidence>
<dbReference type="SUPFAM" id="SSF52374">
    <property type="entry name" value="Nucleotidylyl transferase"/>
    <property type="match status" value="1"/>
</dbReference>
<organism evidence="13 14">
    <name type="scientific">Tannerella sp. oral taxon BU063 isolate Cell 6/7/9</name>
    <dbReference type="NCBI Taxonomy" id="1411021"/>
    <lineage>
        <taxon>Bacteria</taxon>
        <taxon>Pseudomonadati</taxon>
        <taxon>Bacteroidota</taxon>
        <taxon>Bacteroidia</taxon>
        <taxon>Bacteroidales</taxon>
        <taxon>Tannerellaceae</taxon>
        <taxon>Tannerella</taxon>
    </lineage>
</organism>
<dbReference type="FunFam" id="3.40.50.620:FF:000125">
    <property type="entry name" value="Arginine--tRNA ligase"/>
    <property type="match status" value="1"/>
</dbReference>
<dbReference type="GO" id="GO:0006420">
    <property type="term" value="P:arginyl-tRNA aminoacylation"/>
    <property type="evidence" value="ECO:0007669"/>
    <property type="project" value="UniProtKB-UniRule"/>
</dbReference>
<dbReference type="PRINTS" id="PR01038">
    <property type="entry name" value="TRNASYNTHARG"/>
</dbReference>
<comment type="catalytic activity">
    <reaction evidence="8 9">
        <text>tRNA(Arg) + L-arginine + ATP = L-arginyl-tRNA(Arg) + AMP + diphosphate</text>
        <dbReference type="Rhea" id="RHEA:20301"/>
        <dbReference type="Rhea" id="RHEA-COMP:9658"/>
        <dbReference type="Rhea" id="RHEA-COMP:9673"/>
        <dbReference type="ChEBI" id="CHEBI:30616"/>
        <dbReference type="ChEBI" id="CHEBI:32682"/>
        <dbReference type="ChEBI" id="CHEBI:33019"/>
        <dbReference type="ChEBI" id="CHEBI:78442"/>
        <dbReference type="ChEBI" id="CHEBI:78513"/>
        <dbReference type="ChEBI" id="CHEBI:456215"/>
        <dbReference type="EC" id="6.1.1.19"/>
    </reaction>
</comment>
<comment type="subunit">
    <text evidence="9">Monomer.</text>
</comment>
<dbReference type="Pfam" id="PF05746">
    <property type="entry name" value="DALR_1"/>
    <property type="match status" value="1"/>
</dbReference>
<sequence length="601" mass="67743">MTSIKMIEQQLSAAVRAAIEALYNHTVAPEQTALQKTKKEFEGHLTLVVFPFLRISRKSPEETAREIGQYLREHEPAVADFNVIKGFLNLTIAGSRWVEALGAIHADDAFGTRPITAESPLVMVEYSSPNTNKPLHLGHVRNNLLGYSLSRILEANGNRVVKTNIVNDRGIHICKSMLAWKKWGEGATPESTGKKGDHLVGDFYVLFDKHYREELRTLEATGLTREEAEAQSPLMAEAREMLRRWEAGDEEVRALWATMNSWVYAGFDETYRRLGVGFDKIYYESQTYLEGRDKVLEGLSRGLFYRRPDGSVWADLTADGLDEKLLLRADGTSVYMTQDIGTAKLRYDDYPIDRMIYVVGNEQNYHFQVLSLLLDKLGFAFGRGLIHFSYGMVELPEGKMKSREGTVVDADDLMDEMIATARDISNELGKLDGLSREEADDIIRIIGLGSLKYFILKVDPRKNMTFNPKESIDFNGNTGSFIQYTYARIRSVLRKAAEQGLTVPATLPADTPINVKEQALVQSLADFSDVVREAGETYSPACIANYTYDLVREFNQFYHDYSILGEADERVRALRLTLSAETAKVILTAMSLLGIEMPERM</sequence>
<dbReference type="Pfam" id="PF00750">
    <property type="entry name" value="tRNA-synt_1d"/>
    <property type="match status" value="1"/>
</dbReference>
<dbReference type="InterPro" id="IPR005148">
    <property type="entry name" value="Arg-tRNA-synth_N"/>
</dbReference>
<dbReference type="AlphaFoldDB" id="W2CWH9"/>
<dbReference type="SMART" id="SM01016">
    <property type="entry name" value="Arg_tRNA_synt_N"/>
    <property type="match status" value="1"/>
</dbReference>
<protein>
    <recommendedName>
        <fullName evidence="9">Arginine--tRNA ligase</fullName>
        <ecNumber evidence="9">6.1.1.19</ecNumber>
    </recommendedName>
    <alternativeName>
        <fullName evidence="9">Arginyl-tRNA synthetase</fullName>
        <shortName evidence="9">ArgRS</shortName>
    </alternativeName>
</protein>
<dbReference type="InterPro" id="IPR014729">
    <property type="entry name" value="Rossmann-like_a/b/a_fold"/>
</dbReference>
<keyword evidence="5 9" id="KW-0067">ATP-binding</keyword>
<dbReference type="InterPro" id="IPR008909">
    <property type="entry name" value="DALR_anticod-bd"/>
</dbReference>
<dbReference type="NCBIfam" id="TIGR00456">
    <property type="entry name" value="argS"/>
    <property type="match status" value="1"/>
</dbReference>
<dbReference type="EMBL" id="AYYD01000595">
    <property type="protein sequence ID" value="ETK10792.1"/>
    <property type="molecule type" value="Genomic_DNA"/>
</dbReference>
<evidence type="ECO:0000256" key="7">
    <source>
        <dbReference type="ARBA" id="ARBA00023146"/>
    </source>
</evidence>
<evidence type="ECO:0000256" key="9">
    <source>
        <dbReference type="HAMAP-Rule" id="MF_00123"/>
    </source>
</evidence>
<dbReference type="GO" id="GO:0005737">
    <property type="term" value="C:cytoplasm"/>
    <property type="evidence" value="ECO:0007669"/>
    <property type="project" value="UniProtKB-SubCell"/>
</dbReference>
<dbReference type="EC" id="6.1.1.19" evidence="9"/>
<dbReference type="PANTHER" id="PTHR11956">
    <property type="entry name" value="ARGINYL-TRNA SYNTHETASE"/>
    <property type="match status" value="1"/>
</dbReference>
<dbReference type="HAMAP" id="MF_00123">
    <property type="entry name" value="Arg_tRNA_synth"/>
    <property type="match status" value="1"/>
</dbReference>
<keyword evidence="3 9" id="KW-0436">Ligase</keyword>
<keyword evidence="14" id="KW-1185">Reference proteome</keyword>
<dbReference type="GO" id="GO:0005524">
    <property type="term" value="F:ATP binding"/>
    <property type="evidence" value="ECO:0007669"/>
    <property type="project" value="UniProtKB-UniRule"/>
</dbReference>
<feature type="domain" description="Arginyl tRNA synthetase N-terminal" evidence="12">
    <location>
        <begin position="9"/>
        <end position="92"/>
    </location>
</feature>
<name>W2CWH9_9BACT</name>
<feature type="short sequence motif" description="'HIGH' region" evidence="9">
    <location>
        <begin position="129"/>
        <end position="139"/>
    </location>
</feature>
<keyword evidence="2 9" id="KW-0963">Cytoplasm</keyword>
<evidence type="ECO:0000256" key="10">
    <source>
        <dbReference type="RuleBase" id="RU363038"/>
    </source>
</evidence>